<reference evidence="2 3" key="1">
    <citation type="submission" date="2020-07" db="EMBL/GenBank/DDBJ databases">
        <title>Novel species isolated from subtropical streams in China.</title>
        <authorList>
            <person name="Lu H."/>
        </authorList>
    </citation>
    <scope>NUCLEOTIDE SEQUENCE [LARGE SCALE GENOMIC DNA]</scope>
    <source>
        <strain evidence="2 3">FT3S</strain>
    </source>
</reference>
<dbReference type="Pfam" id="PF00563">
    <property type="entry name" value="EAL"/>
    <property type="match status" value="1"/>
</dbReference>
<evidence type="ECO:0000313" key="2">
    <source>
        <dbReference type="EMBL" id="MBA5608887.1"/>
    </source>
</evidence>
<dbReference type="RefSeq" id="WP_182220999.1">
    <property type="nucleotide sequence ID" value="NZ_JACEZS010000111.1"/>
</dbReference>
<dbReference type="EMBL" id="JACEZS010000111">
    <property type="protein sequence ID" value="MBA5608887.1"/>
    <property type="molecule type" value="Genomic_DNA"/>
</dbReference>
<accession>A0A7W2EMY5</accession>
<evidence type="ECO:0000259" key="1">
    <source>
        <dbReference type="PROSITE" id="PS50883"/>
    </source>
</evidence>
<comment type="caution">
    <text evidence="2">The sequence shown here is derived from an EMBL/GenBank/DDBJ whole genome shotgun (WGS) entry which is preliminary data.</text>
</comment>
<protein>
    <submittedName>
        <fullName evidence="2">EAL domain-containing protein</fullName>
    </submittedName>
</protein>
<dbReference type="PANTHER" id="PTHR44757">
    <property type="entry name" value="DIGUANYLATE CYCLASE DGCP"/>
    <property type="match status" value="1"/>
</dbReference>
<dbReference type="InterPro" id="IPR001633">
    <property type="entry name" value="EAL_dom"/>
</dbReference>
<name>A0A7W2EMY5_9BURK</name>
<feature type="non-terminal residue" evidence="2">
    <location>
        <position position="1"/>
    </location>
</feature>
<dbReference type="PROSITE" id="PS50883">
    <property type="entry name" value="EAL"/>
    <property type="match status" value="1"/>
</dbReference>
<dbReference type="PANTHER" id="PTHR44757:SF2">
    <property type="entry name" value="BIOFILM ARCHITECTURE MAINTENANCE PROTEIN MBAA"/>
    <property type="match status" value="1"/>
</dbReference>
<proteinExistence type="predicted"/>
<dbReference type="Proteomes" id="UP000566711">
    <property type="component" value="Unassembled WGS sequence"/>
</dbReference>
<dbReference type="CDD" id="cd01948">
    <property type="entry name" value="EAL"/>
    <property type="match status" value="1"/>
</dbReference>
<dbReference type="SUPFAM" id="SSF141868">
    <property type="entry name" value="EAL domain-like"/>
    <property type="match status" value="1"/>
</dbReference>
<evidence type="ECO:0000313" key="3">
    <source>
        <dbReference type="Proteomes" id="UP000566711"/>
    </source>
</evidence>
<dbReference type="InterPro" id="IPR035919">
    <property type="entry name" value="EAL_sf"/>
</dbReference>
<dbReference type="InterPro" id="IPR052155">
    <property type="entry name" value="Biofilm_reg_signaling"/>
</dbReference>
<gene>
    <name evidence="2" type="ORF">H3H36_26560</name>
</gene>
<organism evidence="2 3">
    <name type="scientific">Rugamonas fusca</name>
    <dbReference type="NCBI Taxonomy" id="2758568"/>
    <lineage>
        <taxon>Bacteria</taxon>
        <taxon>Pseudomonadati</taxon>
        <taxon>Pseudomonadota</taxon>
        <taxon>Betaproteobacteria</taxon>
        <taxon>Burkholderiales</taxon>
        <taxon>Oxalobacteraceae</taxon>
        <taxon>Telluria group</taxon>
        <taxon>Rugamonas</taxon>
    </lineage>
</organism>
<dbReference type="Gene3D" id="3.20.20.450">
    <property type="entry name" value="EAL domain"/>
    <property type="match status" value="1"/>
</dbReference>
<dbReference type="AlphaFoldDB" id="A0A7W2EMY5"/>
<sequence length="84" mass="8972">HPVEGLIPPGRFIALAEQSGHIVPIGAWALQTACRQARQWLDTYGDGLMVAVNLSAVQFADGNLFNTVTEALTRSGLPSSLLEL</sequence>
<feature type="non-terminal residue" evidence="2">
    <location>
        <position position="84"/>
    </location>
</feature>
<feature type="domain" description="EAL" evidence="1">
    <location>
        <begin position="1"/>
        <end position="84"/>
    </location>
</feature>
<keyword evidence="3" id="KW-1185">Reference proteome</keyword>